<dbReference type="PROSITE" id="PS01278">
    <property type="entry name" value="MTTASE_RADICAL"/>
    <property type="match status" value="1"/>
</dbReference>
<dbReference type="Gene3D" id="3.40.50.12160">
    <property type="entry name" value="Methylthiotransferase, N-terminal domain"/>
    <property type="match status" value="1"/>
</dbReference>
<dbReference type="Pfam" id="PF04055">
    <property type="entry name" value="Radical_SAM"/>
    <property type="match status" value="1"/>
</dbReference>
<dbReference type="PROSITE" id="PS51449">
    <property type="entry name" value="MTTASE_N"/>
    <property type="match status" value="1"/>
</dbReference>
<evidence type="ECO:0000256" key="1">
    <source>
        <dbReference type="ARBA" id="ARBA00001966"/>
    </source>
</evidence>
<evidence type="ECO:0000256" key="6">
    <source>
        <dbReference type="ARBA" id="ARBA00022723"/>
    </source>
</evidence>
<dbReference type="GO" id="GO:0035599">
    <property type="term" value="F:aspartic acid methylthiotransferase activity"/>
    <property type="evidence" value="ECO:0007669"/>
    <property type="project" value="TreeGrafter"/>
</dbReference>
<dbReference type="Pfam" id="PF18693">
    <property type="entry name" value="TRAM_2"/>
    <property type="match status" value="1"/>
</dbReference>
<keyword evidence="4" id="KW-0808">Transferase</keyword>
<dbReference type="EMBL" id="NATQ01000096">
    <property type="protein sequence ID" value="OQX90150.1"/>
    <property type="molecule type" value="Genomic_DNA"/>
</dbReference>
<evidence type="ECO:0000313" key="12">
    <source>
        <dbReference type="Proteomes" id="UP000192611"/>
    </source>
</evidence>
<comment type="caution">
    <text evidence="11">The sequence shown here is derived from an EMBL/GenBank/DDBJ whole genome shotgun (WGS) entry which is preliminary data.</text>
</comment>
<dbReference type="SMART" id="SM00729">
    <property type="entry name" value="Elp3"/>
    <property type="match status" value="1"/>
</dbReference>
<name>A0A1W9S1I1_9BACT</name>
<dbReference type="PROSITE" id="PS51918">
    <property type="entry name" value="RADICAL_SAM"/>
    <property type="match status" value="1"/>
</dbReference>
<evidence type="ECO:0000256" key="2">
    <source>
        <dbReference type="ARBA" id="ARBA00022485"/>
    </source>
</evidence>
<dbReference type="AlphaFoldDB" id="A0A1W9S1I1"/>
<dbReference type="SFLD" id="SFLDG01061">
    <property type="entry name" value="methylthiotransferase"/>
    <property type="match status" value="1"/>
</dbReference>
<sequence>MENIYKKGIRILNLGCPKNIVDGEILAGVLSRGLDALRVHHDAIIINTCSFIKPARDEAISAIKKAVAEKRLGRVSAVYVTGCMVRSHPGEIEAVRGVDCLVEPVFTWRELFERNEMFTERILSSSPNSAFVRIADGCDNRCSYCLIPEIRGRYRSRKTENIVNEVENLVNKGVKEVVLISEDVGQYGVDIYGKKSLVDLLELLEEIEGLRWVRLLYLNPESIYEELLTTIKRLKKILNYLDLPVQHTEGSVLRKMGRRPLSQSYSKWIEGIYKAVPGIVIRLTFMVGHPGETFDMFKSLMENIKSSPPDHLTAFPYYREDGTASAVMNEQVDEIEKMGRFHRLMSAYYRVGVEKRRQRFVGSVQEAIIESVNVELPYSLGRGSEGRLWFQAPEVDGKILIPGRTSYHSGDIVNILIVGVKGYDFIGRISP</sequence>
<dbReference type="Gene3D" id="3.80.30.20">
    <property type="entry name" value="tm_1862 like domain"/>
    <property type="match status" value="1"/>
</dbReference>
<gene>
    <name evidence="11" type="ORF">B6D57_04635</name>
</gene>
<keyword evidence="7" id="KW-0408">Iron</keyword>
<dbReference type="SFLD" id="SFLDS00029">
    <property type="entry name" value="Radical_SAM"/>
    <property type="match status" value="1"/>
</dbReference>
<dbReference type="InterPro" id="IPR058240">
    <property type="entry name" value="rSAM_sf"/>
</dbReference>
<evidence type="ECO:0000256" key="3">
    <source>
        <dbReference type="ARBA" id="ARBA00022490"/>
    </source>
</evidence>
<feature type="domain" description="Radical SAM core" evidence="10">
    <location>
        <begin position="124"/>
        <end position="354"/>
    </location>
</feature>
<dbReference type="InterPro" id="IPR002792">
    <property type="entry name" value="TRAM_dom"/>
</dbReference>
<dbReference type="InterPro" id="IPR005840">
    <property type="entry name" value="Ribosomal_uS12_MeSTrfase_RimO"/>
</dbReference>
<comment type="cofactor">
    <cofactor evidence="1">
        <name>[4Fe-4S] cluster</name>
        <dbReference type="ChEBI" id="CHEBI:49883"/>
    </cofactor>
</comment>
<evidence type="ECO:0000256" key="7">
    <source>
        <dbReference type="ARBA" id="ARBA00023004"/>
    </source>
</evidence>
<dbReference type="SUPFAM" id="SSF102114">
    <property type="entry name" value="Radical SAM enzymes"/>
    <property type="match status" value="1"/>
</dbReference>
<evidence type="ECO:0000259" key="10">
    <source>
        <dbReference type="PROSITE" id="PS51918"/>
    </source>
</evidence>
<dbReference type="Gene3D" id="2.40.50.140">
    <property type="entry name" value="Nucleic acid-binding proteins"/>
    <property type="match status" value="1"/>
</dbReference>
<dbReference type="InterPro" id="IPR023404">
    <property type="entry name" value="rSAM_horseshoe"/>
</dbReference>
<organism evidence="11 12">
    <name type="scientific">Candidatus Coatesbacteria bacterium 4484_99</name>
    <dbReference type="NCBI Taxonomy" id="1970774"/>
    <lineage>
        <taxon>Bacteria</taxon>
        <taxon>Candidatus Coatesiibacteriota</taxon>
    </lineage>
</organism>
<evidence type="ECO:0000256" key="5">
    <source>
        <dbReference type="ARBA" id="ARBA00022691"/>
    </source>
</evidence>
<dbReference type="PANTHER" id="PTHR43837:SF1">
    <property type="entry name" value="RIBOSOMAL PROTEIN US12 METHYLTHIOTRANSFERASE RIMO"/>
    <property type="match status" value="1"/>
</dbReference>
<feature type="domain" description="MTTase N-terminal" evidence="9">
    <location>
        <begin position="7"/>
        <end position="120"/>
    </location>
</feature>
<accession>A0A1W9S1I1</accession>
<reference evidence="12" key="1">
    <citation type="submission" date="2017-03" db="EMBL/GenBank/DDBJ databases">
        <title>Novel pathways for hydrocarbon cycling and metabolic interdependencies in hydrothermal sediment communities.</title>
        <authorList>
            <person name="Dombrowski N."/>
            <person name="Seitz K."/>
            <person name="Teske A."/>
            <person name="Baker B."/>
        </authorList>
    </citation>
    <scope>NUCLEOTIDE SEQUENCE [LARGE SCALE GENOMIC DNA]</scope>
</reference>
<dbReference type="Proteomes" id="UP000192611">
    <property type="component" value="Unassembled WGS sequence"/>
</dbReference>
<dbReference type="InterPro" id="IPR006638">
    <property type="entry name" value="Elp3/MiaA/NifB-like_rSAM"/>
</dbReference>
<dbReference type="GO" id="GO:0006400">
    <property type="term" value="P:tRNA modification"/>
    <property type="evidence" value="ECO:0007669"/>
    <property type="project" value="InterPro"/>
</dbReference>
<dbReference type="Pfam" id="PF00919">
    <property type="entry name" value="UPF0004"/>
    <property type="match status" value="1"/>
</dbReference>
<dbReference type="SFLD" id="SFLDG01082">
    <property type="entry name" value="B12-binding_domain_containing"/>
    <property type="match status" value="1"/>
</dbReference>
<proteinExistence type="predicted"/>
<dbReference type="GO" id="GO:0051539">
    <property type="term" value="F:4 iron, 4 sulfur cluster binding"/>
    <property type="evidence" value="ECO:0007669"/>
    <property type="project" value="UniProtKB-KW"/>
</dbReference>
<dbReference type="GO" id="GO:0046872">
    <property type="term" value="F:metal ion binding"/>
    <property type="evidence" value="ECO:0007669"/>
    <property type="project" value="UniProtKB-KW"/>
</dbReference>
<keyword evidence="5" id="KW-0949">S-adenosyl-L-methionine</keyword>
<dbReference type="GO" id="GO:0005829">
    <property type="term" value="C:cytosol"/>
    <property type="evidence" value="ECO:0007669"/>
    <property type="project" value="TreeGrafter"/>
</dbReference>
<evidence type="ECO:0000313" key="11">
    <source>
        <dbReference type="EMBL" id="OQX90150.1"/>
    </source>
</evidence>
<protein>
    <submittedName>
        <fullName evidence="11">Uncharacterized protein</fullName>
    </submittedName>
</protein>
<dbReference type="InterPro" id="IPR038135">
    <property type="entry name" value="Methylthiotransferase_N_sf"/>
</dbReference>
<dbReference type="InterPro" id="IPR012340">
    <property type="entry name" value="NA-bd_OB-fold"/>
</dbReference>
<dbReference type="PANTHER" id="PTHR43837">
    <property type="entry name" value="RIBOSOMAL PROTEIN S12 METHYLTHIOTRANSFERASE RIMO"/>
    <property type="match status" value="1"/>
</dbReference>
<evidence type="ECO:0000259" key="9">
    <source>
        <dbReference type="PROSITE" id="PS51449"/>
    </source>
</evidence>
<evidence type="ECO:0000256" key="8">
    <source>
        <dbReference type="ARBA" id="ARBA00023014"/>
    </source>
</evidence>
<dbReference type="InterPro" id="IPR020612">
    <property type="entry name" value="Methylthiotransferase_CS"/>
</dbReference>
<keyword evidence="2" id="KW-0004">4Fe-4S</keyword>
<keyword evidence="8" id="KW-0411">Iron-sulfur</keyword>
<dbReference type="InterPro" id="IPR007197">
    <property type="entry name" value="rSAM"/>
</dbReference>
<dbReference type="FunFam" id="3.80.30.20:FF:000001">
    <property type="entry name" value="tRNA-2-methylthio-N(6)-dimethylallyladenosine synthase 2"/>
    <property type="match status" value="1"/>
</dbReference>
<dbReference type="InterPro" id="IPR013848">
    <property type="entry name" value="Methylthiotransferase_N"/>
</dbReference>
<keyword evidence="6" id="KW-0479">Metal-binding</keyword>
<dbReference type="InterPro" id="IPR005839">
    <property type="entry name" value="Methylthiotransferase"/>
</dbReference>
<evidence type="ECO:0000256" key="4">
    <source>
        <dbReference type="ARBA" id="ARBA00022679"/>
    </source>
</evidence>
<keyword evidence="3" id="KW-0963">Cytoplasm</keyword>
<dbReference type="NCBIfam" id="TIGR00089">
    <property type="entry name" value="MiaB/RimO family radical SAM methylthiotransferase"/>
    <property type="match status" value="1"/>
</dbReference>